<keyword evidence="5" id="KW-0067">ATP-binding</keyword>
<dbReference type="InterPro" id="IPR027417">
    <property type="entry name" value="P-loop_NTPase"/>
</dbReference>
<sequence length="797" mass="89439">MFGQVSEMTTFMATREVFYKQRRANFYRTLTFVVAYLAAATPVVCSDLVYWMCGFVAEIAPFLVFLLGMILSSMALSGCFVVLSALSPSAQSQASLATVFVSVFVDFVVPLAQIPIAFSWLYWINPVSWCLRSVLVSQYRSSIFQVCDYECEDYCKRFNSTIGEYLLSQYDVPAQEEWVWGGLAFLVLAILLFVVLARYILERKRFDHSIAMDPIRRDTTKCTQKKEVIKLALQLEQQYSDFYFKIASEPSTNAPLNASVDVHDKRQFNSVTVSMMNLCYSVKTKNGSIDLLKGVSGYALPGTMTALMGSTGAGKTTLLDVVAGRKTGGVIRGEIRLNDRPATERAIKYCTGYCEQQDIHSEATTIRETLSFSAFLRQDSRISAESKRASLKRVTIGVELAAQPSVLFLDEPTSEVDAHSAKIVMDGVRKMANSRITVVCTIHHPSPDIFFFFDNLLLLRNGGEVVFFGELVNASPDQRECGHLIDYFEAIPGVPRLPEGQNPVTWVLESIGAGIESLRNEQERGNIDFVHRFRRSREYQALSVNHELYCNFVDAVLDIDQRRFFTIYWRTPSYNITRLAISLGLGLIFGLLLFRGDFTTYQGISTAVGVILMTTLCQGNIMFESLENEHPFTVNKTLKRTMCFVGSTLEEIPYAFTSGLLFSAVFYPLLGFTSIGTDLLYWINVSLFLLVEIYLGQFLVYALPTLELGTVVGALFNSFFCFSLVSIHHQLPFLPCTSGATTFPLIVARLYTDCPQQQGSHIGCEILENAPLSIGRVSVKEYIDQVYNIKHDYLDLV</sequence>
<feature type="transmembrane region" description="Helical" evidence="8">
    <location>
        <begin position="576"/>
        <end position="594"/>
    </location>
</feature>
<evidence type="ECO:0000256" key="7">
    <source>
        <dbReference type="ARBA" id="ARBA00023136"/>
    </source>
</evidence>
<feature type="transmembrane region" description="Helical" evidence="8">
    <location>
        <begin position="98"/>
        <end position="123"/>
    </location>
</feature>
<feature type="domain" description="ABC transporter" evidence="9">
    <location>
        <begin position="273"/>
        <end position="487"/>
    </location>
</feature>
<dbReference type="Pfam" id="PF00005">
    <property type="entry name" value="ABC_tran"/>
    <property type="match status" value="1"/>
</dbReference>
<organism evidence="10 11">
    <name type="scientific">Phytophthora citrophthora</name>
    <dbReference type="NCBI Taxonomy" id="4793"/>
    <lineage>
        <taxon>Eukaryota</taxon>
        <taxon>Sar</taxon>
        <taxon>Stramenopiles</taxon>
        <taxon>Oomycota</taxon>
        <taxon>Peronosporomycetes</taxon>
        <taxon>Peronosporales</taxon>
        <taxon>Peronosporaceae</taxon>
        <taxon>Phytophthora</taxon>
    </lineage>
</organism>
<keyword evidence="2" id="KW-0813">Transport</keyword>
<evidence type="ECO:0000256" key="5">
    <source>
        <dbReference type="ARBA" id="ARBA00022840"/>
    </source>
</evidence>
<reference evidence="10" key="1">
    <citation type="submission" date="2023-08" db="EMBL/GenBank/DDBJ databases">
        <title>Reference Genome Resource for the Citrus Pathogen Phytophthora citrophthora.</title>
        <authorList>
            <person name="Moller H."/>
            <person name="Coetzee B."/>
            <person name="Rose L.J."/>
            <person name="Van Niekerk J.M."/>
        </authorList>
    </citation>
    <scope>NUCLEOTIDE SEQUENCE</scope>
    <source>
        <strain evidence="10">STE-U-9442</strain>
    </source>
</reference>
<dbReference type="GO" id="GO:0140359">
    <property type="term" value="F:ABC-type transporter activity"/>
    <property type="evidence" value="ECO:0007669"/>
    <property type="project" value="InterPro"/>
</dbReference>
<keyword evidence="3 8" id="KW-0812">Transmembrane</keyword>
<dbReference type="PANTHER" id="PTHR19241">
    <property type="entry name" value="ATP-BINDING CASSETTE TRANSPORTER"/>
    <property type="match status" value="1"/>
</dbReference>
<evidence type="ECO:0000313" key="11">
    <source>
        <dbReference type="Proteomes" id="UP001259832"/>
    </source>
</evidence>
<keyword evidence="4" id="KW-0547">Nucleotide-binding</keyword>
<dbReference type="GO" id="GO:0005524">
    <property type="term" value="F:ATP binding"/>
    <property type="evidence" value="ECO:0007669"/>
    <property type="project" value="UniProtKB-KW"/>
</dbReference>
<gene>
    <name evidence="10" type="ORF">P3T76_002194</name>
</gene>
<evidence type="ECO:0000256" key="8">
    <source>
        <dbReference type="SAM" id="Phobius"/>
    </source>
</evidence>
<evidence type="ECO:0000313" key="10">
    <source>
        <dbReference type="EMBL" id="KAK1946642.1"/>
    </source>
</evidence>
<dbReference type="GO" id="GO:0016887">
    <property type="term" value="F:ATP hydrolysis activity"/>
    <property type="evidence" value="ECO:0007669"/>
    <property type="project" value="InterPro"/>
</dbReference>
<comment type="subcellular location">
    <subcellularLocation>
        <location evidence="1">Membrane</location>
        <topology evidence="1">Multi-pass membrane protein</topology>
    </subcellularLocation>
</comment>
<dbReference type="InterPro" id="IPR003439">
    <property type="entry name" value="ABC_transporter-like_ATP-bd"/>
</dbReference>
<dbReference type="Proteomes" id="UP001259832">
    <property type="component" value="Unassembled WGS sequence"/>
</dbReference>
<dbReference type="Gene3D" id="3.40.50.300">
    <property type="entry name" value="P-loop containing nucleotide triphosphate hydrolases"/>
    <property type="match status" value="2"/>
</dbReference>
<evidence type="ECO:0000256" key="3">
    <source>
        <dbReference type="ARBA" id="ARBA00022692"/>
    </source>
</evidence>
<feature type="transmembrane region" description="Helical" evidence="8">
    <location>
        <begin position="61"/>
        <end position="86"/>
    </location>
</feature>
<dbReference type="Pfam" id="PF01061">
    <property type="entry name" value="ABC2_membrane"/>
    <property type="match status" value="2"/>
</dbReference>
<dbReference type="AlphaFoldDB" id="A0AAD9LTP1"/>
<evidence type="ECO:0000256" key="2">
    <source>
        <dbReference type="ARBA" id="ARBA00022448"/>
    </source>
</evidence>
<dbReference type="SUPFAM" id="SSF52540">
    <property type="entry name" value="P-loop containing nucleoside triphosphate hydrolases"/>
    <property type="match status" value="1"/>
</dbReference>
<dbReference type="GO" id="GO:0016020">
    <property type="term" value="C:membrane"/>
    <property type="evidence" value="ECO:0007669"/>
    <property type="project" value="UniProtKB-SubCell"/>
</dbReference>
<evidence type="ECO:0000259" key="9">
    <source>
        <dbReference type="PROSITE" id="PS50893"/>
    </source>
</evidence>
<proteinExistence type="predicted"/>
<feature type="transmembrane region" description="Helical" evidence="8">
    <location>
        <begin position="178"/>
        <end position="201"/>
    </location>
</feature>
<feature type="transmembrane region" description="Helical" evidence="8">
    <location>
        <begin position="679"/>
        <end position="702"/>
    </location>
</feature>
<dbReference type="InterPro" id="IPR013525">
    <property type="entry name" value="ABC2_TM"/>
</dbReference>
<name>A0AAD9LTP1_9STRA</name>
<dbReference type="EMBL" id="JASMQC010000003">
    <property type="protein sequence ID" value="KAK1946642.1"/>
    <property type="molecule type" value="Genomic_DNA"/>
</dbReference>
<keyword evidence="7 8" id="KW-0472">Membrane</keyword>
<dbReference type="InterPro" id="IPR003593">
    <property type="entry name" value="AAA+_ATPase"/>
</dbReference>
<accession>A0AAD9LTP1</accession>
<keyword evidence="11" id="KW-1185">Reference proteome</keyword>
<evidence type="ECO:0000256" key="4">
    <source>
        <dbReference type="ARBA" id="ARBA00022741"/>
    </source>
</evidence>
<keyword evidence="6 8" id="KW-1133">Transmembrane helix</keyword>
<evidence type="ECO:0000256" key="1">
    <source>
        <dbReference type="ARBA" id="ARBA00004141"/>
    </source>
</evidence>
<dbReference type="PROSITE" id="PS50893">
    <property type="entry name" value="ABC_TRANSPORTER_2"/>
    <property type="match status" value="1"/>
</dbReference>
<protein>
    <submittedName>
        <fullName evidence="10">ABC transporter G family member 36</fullName>
    </submittedName>
</protein>
<evidence type="ECO:0000256" key="6">
    <source>
        <dbReference type="ARBA" id="ARBA00022989"/>
    </source>
</evidence>
<comment type="caution">
    <text evidence="10">The sequence shown here is derived from an EMBL/GenBank/DDBJ whole genome shotgun (WGS) entry which is preliminary data.</text>
</comment>
<feature type="transmembrane region" description="Helical" evidence="8">
    <location>
        <begin position="708"/>
        <end position="727"/>
    </location>
</feature>
<dbReference type="SMART" id="SM00382">
    <property type="entry name" value="AAA"/>
    <property type="match status" value="1"/>
</dbReference>
<feature type="transmembrane region" description="Helical" evidence="8">
    <location>
        <begin position="652"/>
        <end position="672"/>
    </location>
</feature>